<dbReference type="PANTHER" id="PTHR13217">
    <property type="entry name" value="PLECKSTRIN HOMOLOGY DOMAIN-CONTAINING FAMILY G MEMBER 7"/>
    <property type="match status" value="1"/>
</dbReference>
<dbReference type="InterPro" id="IPR000219">
    <property type="entry name" value="DH_dom"/>
</dbReference>
<feature type="compositionally biased region" description="Low complexity" evidence="1">
    <location>
        <begin position="694"/>
        <end position="705"/>
    </location>
</feature>
<accession>A0A8S0Z0U1</accession>
<feature type="region of interest" description="Disordered" evidence="1">
    <location>
        <begin position="408"/>
        <end position="466"/>
    </location>
</feature>
<dbReference type="EMBL" id="CADEBC010000205">
    <property type="protein sequence ID" value="CAB3225137.1"/>
    <property type="molecule type" value="Genomic_DNA"/>
</dbReference>
<dbReference type="SMART" id="SM00325">
    <property type="entry name" value="RhoGEF"/>
    <property type="match status" value="1"/>
</dbReference>
<proteinExistence type="predicted"/>
<name>A0A8S0Z0U1_ARCPL</name>
<dbReference type="PROSITE" id="PS50010">
    <property type="entry name" value="DH_2"/>
    <property type="match status" value="1"/>
</dbReference>
<protein>
    <recommendedName>
        <fullName evidence="2">DH domain-containing protein</fullName>
    </recommendedName>
</protein>
<feature type="compositionally biased region" description="Polar residues" evidence="1">
    <location>
        <begin position="646"/>
        <end position="663"/>
    </location>
</feature>
<dbReference type="PANTHER" id="PTHR13217:SF11">
    <property type="entry name" value="PLECKSTRIN HOMOLOGY DOMAIN-CONTAINING FAMILY G MEMBER 5"/>
    <property type="match status" value="1"/>
</dbReference>
<dbReference type="InterPro" id="IPR011993">
    <property type="entry name" value="PH-like_dom_sf"/>
</dbReference>
<dbReference type="Gene3D" id="1.20.900.10">
    <property type="entry name" value="Dbl homology (DH) domain"/>
    <property type="match status" value="1"/>
</dbReference>
<dbReference type="GO" id="GO:0030424">
    <property type="term" value="C:axon"/>
    <property type="evidence" value="ECO:0007669"/>
    <property type="project" value="TreeGrafter"/>
</dbReference>
<dbReference type="InterPro" id="IPR035899">
    <property type="entry name" value="DBL_dom_sf"/>
</dbReference>
<reference evidence="3 4" key="1">
    <citation type="submission" date="2020-04" db="EMBL/GenBank/DDBJ databases">
        <authorList>
            <person name="Wallbank WR R."/>
            <person name="Pardo Diaz C."/>
            <person name="Kozak K."/>
            <person name="Martin S."/>
            <person name="Jiggins C."/>
            <person name="Moest M."/>
            <person name="Warren A I."/>
            <person name="Byers J.R.P. K."/>
            <person name="Montejo-Kovacevich G."/>
            <person name="Yen C E."/>
        </authorList>
    </citation>
    <scope>NUCLEOTIDE SEQUENCE [LARGE SCALE GENOMIC DNA]</scope>
</reference>
<comment type="caution">
    <text evidence="3">The sequence shown here is derived from an EMBL/GenBank/DDBJ whole genome shotgun (WGS) entry which is preliminary data.</text>
</comment>
<dbReference type="GO" id="GO:0005886">
    <property type="term" value="C:plasma membrane"/>
    <property type="evidence" value="ECO:0007669"/>
    <property type="project" value="TreeGrafter"/>
</dbReference>
<dbReference type="AlphaFoldDB" id="A0A8S0Z0U1"/>
<gene>
    <name evidence="3" type="ORF">APLA_LOCUS2365</name>
</gene>
<evidence type="ECO:0000259" key="2">
    <source>
        <dbReference type="PROSITE" id="PS50010"/>
    </source>
</evidence>
<sequence length="713" mass="79865">MATAHALQDMGMMLDIETSRLFTNTPDILNASLYFWEASLYPMLQDAASNGVPFNTELMAPGFCRFNDLFFPYEKYMLEQTKALDYLRSLNNNTEFMTYLTWCHSQKACNRLQLSDIMVKPMQRLTKYSLILRRIIAHTETEPERTNLRAMETFTKNFVVDLNRSIRQREELEKIDQLLATIEPYEIEFKDDDMEKYFRVYSGLNLKAPMVGCGPNHSRTLIHQGDLRFKDNAKEIEARVFLLTDMILICKKVSSKGGSPQYKLIRPKFFIDHVISFPRFARNAKDPTALIFVVVDEVGSSHFTFALSDINKDHNTLKIWEQKLREAKLTYELAVWLAKNPSRDISEIDMDSSSDYAASVPTASKQGQKQTSEDLNIERIARERVAVMLHRSMGASTEHDFSQATMATDSFDGEPQSFATSGGRGYHGLRHPMNRNSTGGSSRNSRLSSFQQSTSAASHDEPQFGQGRYQYRAGSSVEHVIPPLHPDEGVTSITVNVVSESDSETMVQKQSPQTPMLVFQQPSPHKTPVPSRSPSGSRNTLRVQPQNVVMALVHSLPDLSFEPSSQPPRPQQSSPSPQSASEKLYQSHQELLHRNRLSAQQHQHYLTPDHRGTSYPPPSPTRASLKRGLAFSYSFKNPPLLKMGHVNSQSQLHPEAGPSTSGGSKAEKGGSPVPGPSTSSDIKPDKKSKHFSSRSKSGGSVSPGGSRKGDKKD</sequence>
<feature type="compositionally biased region" description="Low complexity" evidence="1">
    <location>
        <begin position="434"/>
        <end position="449"/>
    </location>
</feature>
<organism evidence="3 4">
    <name type="scientific">Arctia plantaginis</name>
    <name type="common">Wood tiger moth</name>
    <name type="synonym">Phalaena plantaginis</name>
    <dbReference type="NCBI Taxonomy" id="874455"/>
    <lineage>
        <taxon>Eukaryota</taxon>
        <taxon>Metazoa</taxon>
        <taxon>Ecdysozoa</taxon>
        <taxon>Arthropoda</taxon>
        <taxon>Hexapoda</taxon>
        <taxon>Insecta</taxon>
        <taxon>Pterygota</taxon>
        <taxon>Neoptera</taxon>
        <taxon>Endopterygota</taxon>
        <taxon>Lepidoptera</taxon>
        <taxon>Glossata</taxon>
        <taxon>Ditrysia</taxon>
        <taxon>Noctuoidea</taxon>
        <taxon>Erebidae</taxon>
        <taxon>Arctiinae</taxon>
        <taxon>Arctia</taxon>
    </lineage>
</organism>
<dbReference type="SUPFAM" id="SSF48065">
    <property type="entry name" value="DBL homology domain (DH-domain)"/>
    <property type="match status" value="1"/>
</dbReference>
<dbReference type="InterPro" id="IPR040181">
    <property type="entry name" value="PKHG5/7"/>
</dbReference>
<feature type="region of interest" description="Disordered" evidence="1">
    <location>
        <begin position="558"/>
        <end position="587"/>
    </location>
</feature>
<evidence type="ECO:0000313" key="4">
    <source>
        <dbReference type="Proteomes" id="UP000494106"/>
    </source>
</evidence>
<feature type="region of interest" description="Disordered" evidence="1">
    <location>
        <begin position="642"/>
        <end position="713"/>
    </location>
</feature>
<dbReference type="GO" id="GO:0007266">
    <property type="term" value="P:Rho protein signal transduction"/>
    <property type="evidence" value="ECO:0007669"/>
    <property type="project" value="TreeGrafter"/>
</dbReference>
<feature type="region of interest" description="Disordered" evidence="1">
    <location>
        <begin position="356"/>
        <end position="377"/>
    </location>
</feature>
<feature type="compositionally biased region" description="Polar residues" evidence="1">
    <location>
        <begin position="361"/>
        <end position="374"/>
    </location>
</feature>
<dbReference type="Pfam" id="PF00621">
    <property type="entry name" value="RhoGEF"/>
    <property type="match status" value="1"/>
</dbReference>
<feature type="domain" description="DH" evidence="2">
    <location>
        <begin position="21"/>
        <end position="165"/>
    </location>
</feature>
<keyword evidence="4" id="KW-1185">Reference proteome</keyword>
<evidence type="ECO:0000313" key="3">
    <source>
        <dbReference type="EMBL" id="CAB3225137.1"/>
    </source>
</evidence>
<evidence type="ECO:0000256" key="1">
    <source>
        <dbReference type="SAM" id="MobiDB-lite"/>
    </source>
</evidence>
<dbReference type="GO" id="GO:0030139">
    <property type="term" value="C:endocytic vesicle"/>
    <property type="evidence" value="ECO:0007669"/>
    <property type="project" value="TreeGrafter"/>
</dbReference>
<dbReference type="GO" id="GO:0005085">
    <property type="term" value="F:guanyl-nucleotide exchange factor activity"/>
    <property type="evidence" value="ECO:0007669"/>
    <property type="project" value="InterPro"/>
</dbReference>
<dbReference type="GO" id="GO:0043542">
    <property type="term" value="P:endothelial cell migration"/>
    <property type="evidence" value="ECO:0007669"/>
    <property type="project" value="TreeGrafter"/>
</dbReference>
<dbReference type="OrthoDB" id="5585231at2759"/>
<dbReference type="SUPFAM" id="SSF50729">
    <property type="entry name" value="PH domain-like"/>
    <property type="match status" value="1"/>
</dbReference>
<dbReference type="Gene3D" id="2.30.29.30">
    <property type="entry name" value="Pleckstrin-homology domain (PH domain)/Phosphotyrosine-binding domain (PTB)"/>
    <property type="match status" value="1"/>
</dbReference>
<feature type="region of interest" description="Disordered" evidence="1">
    <location>
        <begin position="501"/>
        <end position="540"/>
    </location>
</feature>
<dbReference type="Proteomes" id="UP000494106">
    <property type="component" value="Unassembled WGS sequence"/>
</dbReference>